<dbReference type="PANTHER" id="PTHR38107:SF4">
    <property type="entry name" value="LYSOZYME"/>
    <property type="match status" value="1"/>
</dbReference>
<feature type="transmembrane region" description="Helical" evidence="7">
    <location>
        <begin position="7"/>
        <end position="24"/>
    </location>
</feature>
<evidence type="ECO:0000256" key="4">
    <source>
        <dbReference type="ARBA" id="ARBA00022801"/>
    </source>
</evidence>
<dbReference type="Gene3D" id="1.10.530.40">
    <property type="match status" value="1"/>
</dbReference>
<dbReference type="EMBL" id="JADOBI010000002">
    <property type="protein sequence ID" value="MBF7978626.1"/>
    <property type="molecule type" value="Genomic_DNA"/>
</dbReference>
<evidence type="ECO:0000256" key="3">
    <source>
        <dbReference type="ARBA" id="ARBA00022638"/>
    </source>
</evidence>
<dbReference type="RefSeq" id="WP_195813157.1">
    <property type="nucleotide sequence ID" value="NZ_JADOBI010000002.1"/>
</dbReference>
<dbReference type="Pfam" id="PF00959">
    <property type="entry name" value="Phage_lysozyme"/>
    <property type="match status" value="1"/>
</dbReference>
<evidence type="ECO:0000256" key="2">
    <source>
        <dbReference type="ARBA" id="ARBA00022529"/>
    </source>
</evidence>
<dbReference type="InterPro" id="IPR023346">
    <property type="entry name" value="Lysozyme-like_dom_sf"/>
</dbReference>
<dbReference type="CDD" id="cd16901">
    <property type="entry name" value="lyz_P1"/>
    <property type="match status" value="1"/>
</dbReference>
<keyword evidence="5 6" id="KW-0326">Glycosidase</keyword>
<comment type="catalytic activity">
    <reaction evidence="1 6">
        <text>Hydrolysis of (1-&gt;4)-beta-linkages between N-acetylmuramic acid and N-acetyl-D-glucosamine residues in a peptidoglycan and between N-acetyl-D-glucosamine residues in chitodextrins.</text>
        <dbReference type="EC" id="3.2.1.17"/>
    </reaction>
</comment>
<evidence type="ECO:0000256" key="1">
    <source>
        <dbReference type="ARBA" id="ARBA00000632"/>
    </source>
</evidence>
<evidence type="ECO:0000313" key="8">
    <source>
        <dbReference type="EMBL" id="MBF7978626.1"/>
    </source>
</evidence>
<dbReference type="InterPro" id="IPR034690">
    <property type="entry name" value="Endolysin_T4_type"/>
</dbReference>
<reference evidence="8 9" key="1">
    <citation type="submission" date="2020-11" db="EMBL/GenBank/DDBJ databases">
        <title>Taxonomic investigation of Rahnella strains.</title>
        <authorList>
            <person name="Lee S.D."/>
        </authorList>
    </citation>
    <scope>NUCLEOTIDE SEQUENCE [LARGE SCALE GENOMIC DNA]</scope>
    <source>
        <strain evidence="8 9">SAP-17</strain>
    </source>
</reference>
<keyword evidence="2 6" id="KW-0929">Antimicrobial</keyword>
<dbReference type="Proteomes" id="UP000636811">
    <property type="component" value="Unassembled WGS sequence"/>
</dbReference>
<dbReference type="SUPFAM" id="SSF53955">
    <property type="entry name" value="Lysozyme-like"/>
    <property type="match status" value="1"/>
</dbReference>
<dbReference type="PANTHER" id="PTHR38107">
    <property type="match status" value="1"/>
</dbReference>
<comment type="similarity">
    <text evidence="6">Belongs to the glycosyl hydrolase 24 family.</text>
</comment>
<keyword evidence="7" id="KW-1133">Transmembrane helix</keyword>
<protein>
    <recommendedName>
        <fullName evidence="6">Lysozyme</fullName>
        <ecNumber evidence="6">3.2.1.17</ecNumber>
    </recommendedName>
</protein>
<keyword evidence="7" id="KW-0472">Membrane</keyword>
<keyword evidence="3 6" id="KW-0081">Bacteriolytic enzyme</keyword>
<dbReference type="InterPro" id="IPR002196">
    <property type="entry name" value="Glyco_hydro_24"/>
</dbReference>
<gene>
    <name evidence="8" type="ORF">IV433_04290</name>
</gene>
<evidence type="ECO:0000313" key="9">
    <source>
        <dbReference type="Proteomes" id="UP000636811"/>
    </source>
</evidence>
<comment type="caution">
    <text evidence="8">The sequence shown here is derived from an EMBL/GenBank/DDBJ whole genome shotgun (WGS) entry which is preliminary data.</text>
</comment>
<proteinExistence type="inferred from homology"/>
<dbReference type="InterPro" id="IPR051018">
    <property type="entry name" value="Bacteriophage_GH24"/>
</dbReference>
<accession>A0ABS0E0M2</accession>
<dbReference type="HAMAP" id="MF_04110">
    <property type="entry name" value="ENDOLYSIN_T4"/>
    <property type="match status" value="1"/>
</dbReference>
<keyword evidence="4 6" id="KW-0378">Hydrolase</keyword>
<organism evidence="8 9">
    <name type="scientific">Rahnella laticis</name>
    <dbReference type="NCBI Taxonomy" id="2787622"/>
    <lineage>
        <taxon>Bacteria</taxon>
        <taxon>Pseudomonadati</taxon>
        <taxon>Pseudomonadota</taxon>
        <taxon>Gammaproteobacteria</taxon>
        <taxon>Enterobacterales</taxon>
        <taxon>Yersiniaceae</taxon>
        <taxon>Rahnella</taxon>
    </lineage>
</organism>
<dbReference type="EC" id="3.2.1.17" evidence="6"/>
<name>A0ABS0E0M2_9GAMM</name>
<dbReference type="InterPro" id="IPR023347">
    <property type="entry name" value="Lysozyme_dom_sf"/>
</dbReference>
<evidence type="ECO:0000256" key="7">
    <source>
        <dbReference type="SAM" id="Phobius"/>
    </source>
</evidence>
<evidence type="ECO:0000256" key="5">
    <source>
        <dbReference type="ARBA" id="ARBA00023295"/>
    </source>
</evidence>
<keyword evidence="7" id="KW-0812">Transmembrane</keyword>
<sequence>MAIIKKAGATGGICSVMAIIAIVVSSGQVRTNEQGLEIMGNAEACRREPYVCPAGYLTDGIGNTHDVKPGTRKTDQQIAADWQKNILDAEKCINTYFRGRDMNDNQFSAMTSAAFNMGCSGLRTYYSPVRKARFETSIHKYAQAGNWPMMCNHLPDFVNGGGKKLPGLVIRRDKEKALCLEG</sequence>
<keyword evidence="9" id="KW-1185">Reference proteome</keyword>
<evidence type="ECO:0000256" key="6">
    <source>
        <dbReference type="RuleBase" id="RU003788"/>
    </source>
</evidence>